<dbReference type="HOGENOM" id="CLU_020336_28_1_2"/>
<keyword evidence="6" id="KW-1185">Reference proteome</keyword>
<accession>F4FYV2</accession>
<evidence type="ECO:0000259" key="4">
    <source>
        <dbReference type="Pfam" id="PF00561"/>
    </source>
</evidence>
<dbReference type="GeneID" id="10492427"/>
<dbReference type="EMBL" id="CP002656">
    <property type="protein sequence ID" value="AEB94341.1"/>
    <property type="molecule type" value="Genomic_DNA"/>
</dbReference>
<dbReference type="STRING" id="1006006.Mcup_0232"/>
<comment type="subcellular location">
    <subcellularLocation>
        <location evidence="1">Cytoplasm</location>
    </subcellularLocation>
</comment>
<dbReference type="Pfam" id="PF00561">
    <property type="entry name" value="Abhydrolase_1"/>
    <property type="match status" value="1"/>
</dbReference>
<dbReference type="InterPro" id="IPR000073">
    <property type="entry name" value="AB_hydrolase_1"/>
</dbReference>
<dbReference type="OrthoDB" id="7531at2157"/>
<dbReference type="InterPro" id="IPR029058">
    <property type="entry name" value="AB_hydrolase_fold"/>
</dbReference>
<proteinExistence type="inferred from homology"/>
<protein>
    <submittedName>
        <fullName evidence="5">Alpha/beta fold family hydrolase/acetyltransferase-like protein</fullName>
    </submittedName>
</protein>
<dbReference type="AlphaFoldDB" id="F4FYV2"/>
<dbReference type="PANTHER" id="PTHR46197:SF3">
    <property type="entry name" value="AB HYDROLASE-1 DOMAIN-CONTAINING PROTEIN"/>
    <property type="match status" value="1"/>
</dbReference>
<reference evidence="5 6" key="1">
    <citation type="journal article" date="2011" name="J. Bacteriol.">
        <title>Complete genome sequence of Metallosphaera cuprina, a metal sulfide-oxidizing archaeon from a hot spring.</title>
        <authorList>
            <person name="Liu L.J."/>
            <person name="You X.Y."/>
            <person name="Zheng H."/>
            <person name="Wang S."/>
            <person name="Jiang C.Y."/>
            <person name="Liu S.J."/>
        </authorList>
    </citation>
    <scope>NUCLEOTIDE SEQUENCE [LARGE SCALE GENOMIC DNA]</scope>
    <source>
        <strain evidence="5 6">Ar-4</strain>
    </source>
</reference>
<dbReference type="Gene3D" id="3.40.50.1820">
    <property type="entry name" value="alpha/beta hydrolase"/>
    <property type="match status" value="1"/>
</dbReference>
<name>F4FYV2_METCR</name>
<dbReference type="GO" id="GO:0005737">
    <property type="term" value="C:cytoplasm"/>
    <property type="evidence" value="ECO:0007669"/>
    <property type="project" value="UniProtKB-SubCell"/>
</dbReference>
<evidence type="ECO:0000256" key="2">
    <source>
        <dbReference type="ARBA" id="ARBA00022490"/>
    </source>
</evidence>
<dbReference type="PANTHER" id="PTHR46197">
    <property type="entry name" value="PROTEIN ABHD14B-LIKE"/>
    <property type="match status" value="1"/>
</dbReference>
<dbReference type="KEGG" id="mcn:Mcup_0232"/>
<dbReference type="PATRIC" id="fig|1006006.8.peg.233"/>
<evidence type="ECO:0000256" key="3">
    <source>
        <dbReference type="ARBA" id="ARBA00037942"/>
    </source>
</evidence>
<sequence length="195" mass="21705">MSERYFEIRGKKIRYIDNNVKGNRKLILFHGARFNANTWLTTGTLQYLETEGIPSLAVDFPGYGKSETGWDDLAEFIKDLIAESELETPVLLGPSMGGNAVLRYALRYDRVSGLVLVGAVGVKEVEKDIKKLSNTPTLLVWGAKDNVSSIENAKVILNNSKAAKLEIIGSQHACYLDDPERFNQTVSSFVKHLLQ</sequence>
<dbReference type="RefSeq" id="WP_013736841.1">
    <property type="nucleotide sequence ID" value="NC_015435.1"/>
</dbReference>
<dbReference type="GO" id="GO:0016787">
    <property type="term" value="F:hydrolase activity"/>
    <property type="evidence" value="ECO:0007669"/>
    <property type="project" value="UniProtKB-KW"/>
</dbReference>
<evidence type="ECO:0000313" key="5">
    <source>
        <dbReference type="EMBL" id="AEB94341.1"/>
    </source>
</evidence>
<dbReference type="eggNOG" id="arCOG01648">
    <property type="taxonomic scope" value="Archaea"/>
</dbReference>
<gene>
    <name evidence="5" type="ordered locus">Mcup_0232</name>
</gene>
<dbReference type="GO" id="GO:0016740">
    <property type="term" value="F:transferase activity"/>
    <property type="evidence" value="ECO:0007669"/>
    <property type="project" value="UniProtKB-KW"/>
</dbReference>
<dbReference type="Proteomes" id="UP000007812">
    <property type="component" value="Chromosome"/>
</dbReference>
<organism evidence="5 6">
    <name type="scientific">Metallosphaera cuprina (strain Ar-4)</name>
    <dbReference type="NCBI Taxonomy" id="1006006"/>
    <lineage>
        <taxon>Archaea</taxon>
        <taxon>Thermoproteota</taxon>
        <taxon>Thermoprotei</taxon>
        <taxon>Sulfolobales</taxon>
        <taxon>Sulfolobaceae</taxon>
        <taxon>Metallosphaera</taxon>
    </lineage>
</organism>
<evidence type="ECO:0000313" key="6">
    <source>
        <dbReference type="Proteomes" id="UP000007812"/>
    </source>
</evidence>
<keyword evidence="2" id="KW-0963">Cytoplasm</keyword>
<comment type="similarity">
    <text evidence="3">Belongs to the AB hydrolase superfamily. ABHD14 family.</text>
</comment>
<dbReference type="SUPFAM" id="SSF53474">
    <property type="entry name" value="alpha/beta-Hydrolases"/>
    <property type="match status" value="1"/>
</dbReference>
<evidence type="ECO:0000256" key="1">
    <source>
        <dbReference type="ARBA" id="ARBA00004496"/>
    </source>
</evidence>
<feature type="domain" description="AB hydrolase-1" evidence="4">
    <location>
        <begin position="26"/>
        <end position="119"/>
    </location>
</feature>